<dbReference type="Proteomes" id="UP001295444">
    <property type="component" value="Chromosome 10"/>
</dbReference>
<name>A0AAD1WRA2_PELCU</name>
<dbReference type="InterPro" id="IPR019534">
    <property type="entry name" value="DUF2452"/>
</dbReference>
<proteinExistence type="predicted"/>
<dbReference type="EMBL" id="OW240921">
    <property type="protein sequence ID" value="CAH2319857.1"/>
    <property type="molecule type" value="Genomic_DNA"/>
</dbReference>
<evidence type="ECO:0000313" key="1">
    <source>
        <dbReference type="EMBL" id="CAH2319857.1"/>
    </source>
</evidence>
<protein>
    <submittedName>
        <fullName evidence="1">Uncharacterized protein</fullName>
    </submittedName>
</protein>
<evidence type="ECO:0000313" key="2">
    <source>
        <dbReference type="Proteomes" id="UP001295444"/>
    </source>
</evidence>
<sequence length="224" mass="25432">MCINEPWTPLNLMPVHQCSFLAPRLVFQNSKNSQSLERGTMENATNGQVTTVSLVESNANPSGVQIVSTYHTNRIGDPSNLVELAQQVQKADDFIRANACNRLTVIAEQIRMLQEQAKRVLEEAKRDADLHHAACNVVKKPGNIYYLYKRESGQRYFSILSPKEWGSSCPHEFLAAYKLQHDMSWTPYENIEKRDAEINIIDKLLKEQIALPSCVEPNFRGLTN</sequence>
<dbReference type="PANTHER" id="PTHR14553:SF1">
    <property type="entry name" value="SIMILAR TO CHROMOSOME 1 OPEN READING FRAME 50"/>
    <property type="match status" value="1"/>
</dbReference>
<dbReference type="Pfam" id="PF10504">
    <property type="entry name" value="DUF2452"/>
    <property type="match status" value="1"/>
</dbReference>
<organism evidence="1 2">
    <name type="scientific">Pelobates cultripes</name>
    <name type="common">Western spadefoot toad</name>
    <dbReference type="NCBI Taxonomy" id="61616"/>
    <lineage>
        <taxon>Eukaryota</taxon>
        <taxon>Metazoa</taxon>
        <taxon>Chordata</taxon>
        <taxon>Craniata</taxon>
        <taxon>Vertebrata</taxon>
        <taxon>Euteleostomi</taxon>
        <taxon>Amphibia</taxon>
        <taxon>Batrachia</taxon>
        <taxon>Anura</taxon>
        <taxon>Pelobatoidea</taxon>
        <taxon>Pelobatidae</taxon>
        <taxon>Pelobates</taxon>
    </lineage>
</organism>
<dbReference type="PANTHER" id="PTHR14553">
    <property type="entry name" value="UNCHARACTERIZED PROTEIN C1ORF50"/>
    <property type="match status" value="1"/>
</dbReference>
<accession>A0AAD1WRA2</accession>
<gene>
    <name evidence="1" type="ORF">PECUL_23A047874</name>
</gene>
<keyword evidence="2" id="KW-1185">Reference proteome</keyword>
<reference evidence="1" key="1">
    <citation type="submission" date="2022-03" db="EMBL/GenBank/DDBJ databases">
        <authorList>
            <person name="Alioto T."/>
            <person name="Alioto T."/>
            <person name="Gomez Garrido J."/>
        </authorList>
    </citation>
    <scope>NUCLEOTIDE SEQUENCE</scope>
</reference>
<dbReference type="AlphaFoldDB" id="A0AAD1WRA2"/>